<dbReference type="SMART" id="SM00630">
    <property type="entry name" value="Sema"/>
    <property type="match status" value="1"/>
</dbReference>
<dbReference type="SUPFAM" id="SSF101912">
    <property type="entry name" value="Sema domain"/>
    <property type="match status" value="1"/>
</dbReference>
<dbReference type="GO" id="GO:0030335">
    <property type="term" value="P:positive regulation of cell migration"/>
    <property type="evidence" value="ECO:0007669"/>
    <property type="project" value="TreeGrafter"/>
</dbReference>
<dbReference type="GO" id="GO:0045499">
    <property type="term" value="F:chemorepellent activity"/>
    <property type="evidence" value="ECO:0007669"/>
    <property type="project" value="TreeGrafter"/>
</dbReference>
<dbReference type="InterPro" id="IPR013783">
    <property type="entry name" value="Ig-like_fold"/>
</dbReference>
<keyword evidence="10" id="KW-1185">Reference proteome</keyword>
<dbReference type="Pfam" id="PF01437">
    <property type="entry name" value="PSI"/>
    <property type="match status" value="1"/>
</dbReference>
<dbReference type="PROSITE" id="PS50835">
    <property type="entry name" value="IG_LIKE"/>
    <property type="match status" value="1"/>
</dbReference>
<dbReference type="SUPFAM" id="SSF103575">
    <property type="entry name" value="Plexin repeat"/>
    <property type="match status" value="1"/>
</dbReference>
<protein>
    <submittedName>
        <fullName evidence="9">Uncharacterized protein</fullName>
    </submittedName>
</protein>
<comment type="subcellular location">
    <subcellularLocation>
        <location evidence="1">Membrane</location>
    </subcellularLocation>
</comment>
<dbReference type="InterPro" id="IPR015943">
    <property type="entry name" value="WD40/YVTN_repeat-like_dom_sf"/>
</dbReference>
<evidence type="ECO:0000256" key="6">
    <source>
        <dbReference type="PROSITE-ProRule" id="PRU00352"/>
    </source>
</evidence>
<gene>
    <name evidence="9" type="ORF">KC01_LOCUS31894</name>
</gene>
<dbReference type="Pfam" id="PF01403">
    <property type="entry name" value="Sema"/>
    <property type="match status" value="1"/>
</dbReference>
<dbReference type="SUPFAM" id="SSF48726">
    <property type="entry name" value="Immunoglobulin"/>
    <property type="match status" value="1"/>
</dbReference>
<feature type="domain" description="Ig-like" evidence="7">
    <location>
        <begin position="490"/>
        <end position="579"/>
    </location>
</feature>
<evidence type="ECO:0000256" key="5">
    <source>
        <dbReference type="ARBA" id="ARBA00023180"/>
    </source>
</evidence>
<evidence type="ECO:0000256" key="1">
    <source>
        <dbReference type="ARBA" id="ARBA00004370"/>
    </source>
</evidence>
<comment type="similarity">
    <text evidence="2">Belongs to the semaphorin family.</text>
</comment>
<keyword evidence="3" id="KW-0472">Membrane</keyword>
<accession>A0AAV2LTW4</accession>
<dbReference type="InterPro" id="IPR036179">
    <property type="entry name" value="Ig-like_dom_sf"/>
</dbReference>
<dbReference type="PANTHER" id="PTHR11036:SF144">
    <property type="entry name" value="SEMAPHORIN-7A-LIKE"/>
    <property type="match status" value="1"/>
</dbReference>
<dbReference type="Gene3D" id="2.60.40.10">
    <property type="entry name" value="Immunoglobulins"/>
    <property type="match status" value="1"/>
</dbReference>
<dbReference type="InterPro" id="IPR027231">
    <property type="entry name" value="Semaphorin"/>
</dbReference>
<dbReference type="GO" id="GO:0000122">
    <property type="term" value="P:negative regulation of transcription by RNA polymerase II"/>
    <property type="evidence" value="ECO:0007669"/>
    <property type="project" value="TreeGrafter"/>
</dbReference>
<dbReference type="PANTHER" id="PTHR11036">
    <property type="entry name" value="SEMAPHORIN"/>
    <property type="match status" value="1"/>
</dbReference>
<dbReference type="Gene3D" id="3.30.1680.10">
    <property type="entry name" value="ligand-binding face of the semaphorins, domain 2"/>
    <property type="match status" value="1"/>
</dbReference>
<evidence type="ECO:0000313" key="9">
    <source>
        <dbReference type="EMBL" id="CAL1604369.1"/>
    </source>
</evidence>
<organism evidence="9 10">
    <name type="scientific">Knipowitschia caucasica</name>
    <name type="common">Caucasian dwarf goby</name>
    <name type="synonym">Pomatoschistus caucasicus</name>
    <dbReference type="NCBI Taxonomy" id="637954"/>
    <lineage>
        <taxon>Eukaryota</taxon>
        <taxon>Metazoa</taxon>
        <taxon>Chordata</taxon>
        <taxon>Craniata</taxon>
        <taxon>Vertebrata</taxon>
        <taxon>Euteleostomi</taxon>
        <taxon>Actinopterygii</taxon>
        <taxon>Neopterygii</taxon>
        <taxon>Teleostei</taxon>
        <taxon>Neoteleostei</taxon>
        <taxon>Acanthomorphata</taxon>
        <taxon>Gobiaria</taxon>
        <taxon>Gobiiformes</taxon>
        <taxon>Gobioidei</taxon>
        <taxon>Gobiidae</taxon>
        <taxon>Gobiinae</taxon>
        <taxon>Knipowitschia</taxon>
    </lineage>
</organism>
<evidence type="ECO:0000259" key="8">
    <source>
        <dbReference type="PROSITE" id="PS51004"/>
    </source>
</evidence>
<reference evidence="9 10" key="1">
    <citation type="submission" date="2024-04" db="EMBL/GenBank/DDBJ databases">
        <authorList>
            <person name="Waldvogel A.-M."/>
            <person name="Schoenle A."/>
        </authorList>
    </citation>
    <scope>NUCLEOTIDE SEQUENCE [LARGE SCALE GENOMIC DNA]</scope>
</reference>
<keyword evidence="4" id="KW-1015">Disulfide bond</keyword>
<comment type="caution">
    <text evidence="6">Lacks conserved residue(s) required for the propagation of feature annotation.</text>
</comment>
<dbReference type="GO" id="GO:0001755">
    <property type="term" value="P:neural crest cell migration"/>
    <property type="evidence" value="ECO:0007669"/>
    <property type="project" value="TreeGrafter"/>
</dbReference>
<dbReference type="InterPro" id="IPR001627">
    <property type="entry name" value="Semap_dom"/>
</dbReference>
<dbReference type="InterPro" id="IPR036352">
    <property type="entry name" value="Semap_dom_sf"/>
</dbReference>
<dbReference type="Proteomes" id="UP001497482">
    <property type="component" value="Chromosome 4"/>
</dbReference>
<dbReference type="PROSITE" id="PS51004">
    <property type="entry name" value="SEMA"/>
    <property type="match status" value="1"/>
</dbReference>
<dbReference type="GO" id="GO:0005886">
    <property type="term" value="C:plasma membrane"/>
    <property type="evidence" value="ECO:0007669"/>
    <property type="project" value="TreeGrafter"/>
</dbReference>
<dbReference type="SMART" id="SM00423">
    <property type="entry name" value="PSI"/>
    <property type="match status" value="1"/>
</dbReference>
<evidence type="ECO:0000256" key="2">
    <source>
        <dbReference type="ARBA" id="ARBA00009492"/>
    </source>
</evidence>
<dbReference type="InterPro" id="IPR002165">
    <property type="entry name" value="Plexin_repeat"/>
</dbReference>
<proteinExistence type="inferred from homology"/>
<dbReference type="GO" id="GO:0007411">
    <property type="term" value="P:axon guidance"/>
    <property type="evidence" value="ECO:0007669"/>
    <property type="project" value="TreeGrafter"/>
</dbReference>
<dbReference type="GO" id="GO:0071526">
    <property type="term" value="P:semaphorin-plexin signaling pathway"/>
    <property type="evidence" value="ECO:0007669"/>
    <property type="project" value="TreeGrafter"/>
</dbReference>
<dbReference type="GO" id="GO:0005615">
    <property type="term" value="C:extracellular space"/>
    <property type="evidence" value="ECO:0007669"/>
    <property type="project" value="TreeGrafter"/>
</dbReference>
<sequence>MICAISLICGQRPRIIFTESDTTIIKRRLPAAPVKTLIEGEDVVTAVGITRISLMNFLSPHMAPVELPVEWNECTQDTCIYNLTVIHKKHGTNQLFACGNHGKDVACCNLNISEHFVKCTPNIKNNINEHIQDFQIEAGVASAFVDSPDGGLYIAYAGSQDFVGIHRFGQEHMRPALRDIEQHYIELLVSQQDHVHDVPQDKLYGFYNEKKKDSDMYSHMWKPFVTQLCLVDSGGPKNNLQFTWTSQLNAPLFCGDKDQKLHFSELLGVATVKADHWHDTRLYALFKNQWGMRAVCVFTMKDIDFIFKTSPFKNSDKQPDRPRMCVADSTRLRIETLKQIEANSEMEKCVEPMNSSGPLLSSHHHYTHITAHSLNGNHTLLFIALQNGTVHKVMHKQNGKDDITFVIAEYRPFNHRAHVVSLDLSLSAEKLYVTSQTELAQVDVVNCAAYGDSCEQCVLARDPHCGWSDDGCTKDGPVQDTEHGDFSICPSFTSELKISEDEESEDAIVQILLPLQSRYFFECPVSSLHAHYTWYHDNSPVSCMGEERQCLLLLPQVAAEQAGTYVCVSEEQGYSRVLAEYHLRVENTAAACTTGVLLWVTLASALLVQS</sequence>
<dbReference type="FunFam" id="2.60.40.10:FF:001170">
    <property type="entry name" value="Sema domain, immunoglobulin domain (Ig), short basic domain, secreted, (Semaphorin) 3F"/>
    <property type="match status" value="1"/>
</dbReference>
<evidence type="ECO:0000259" key="7">
    <source>
        <dbReference type="PROSITE" id="PS50835"/>
    </source>
</evidence>
<dbReference type="InterPro" id="IPR007110">
    <property type="entry name" value="Ig-like_dom"/>
</dbReference>
<dbReference type="EMBL" id="OZ035826">
    <property type="protein sequence ID" value="CAL1604369.1"/>
    <property type="molecule type" value="Genomic_DNA"/>
</dbReference>
<evidence type="ECO:0000313" key="10">
    <source>
        <dbReference type="Proteomes" id="UP001497482"/>
    </source>
</evidence>
<dbReference type="GO" id="GO:0030215">
    <property type="term" value="F:semaphorin receptor binding"/>
    <property type="evidence" value="ECO:0007669"/>
    <property type="project" value="InterPro"/>
</dbReference>
<dbReference type="AlphaFoldDB" id="A0AAV2LTW4"/>
<dbReference type="GO" id="GO:0043931">
    <property type="term" value="P:ossification involved in bone maturation"/>
    <property type="evidence" value="ECO:0007669"/>
    <property type="project" value="TreeGrafter"/>
</dbReference>
<feature type="domain" description="Sema" evidence="8">
    <location>
        <begin position="1"/>
        <end position="444"/>
    </location>
</feature>
<dbReference type="Gene3D" id="2.130.10.10">
    <property type="entry name" value="YVTN repeat-like/Quinoprotein amine dehydrogenase"/>
    <property type="match status" value="1"/>
</dbReference>
<dbReference type="InterPro" id="IPR016201">
    <property type="entry name" value="PSI"/>
</dbReference>
<keyword evidence="5" id="KW-0325">Glycoprotein</keyword>
<name>A0AAV2LTW4_KNICA</name>
<evidence type="ECO:0000256" key="3">
    <source>
        <dbReference type="ARBA" id="ARBA00023136"/>
    </source>
</evidence>
<evidence type="ECO:0000256" key="4">
    <source>
        <dbReference type="ARBA" id="ARBA00023157"/>
    </source>
</evidence>